<evidence type="ECO:0000313" key="6">
    <source>
        <dbReference type="EMBL" id="EDH0569469.1"/>
    </source>
</evidence>
<comment type="function">
    <text evidence="4">Involved in both the arginine and lysine biosynthetic pathways.</text>
</comment>
<dbReference type="InterPro" id="IPR001763">
    <property type="entry name" value="Rhodanese-like_dom"/>
</dbReference>
<dbReference type="EMBL" id="DAAGTC010000001">
    <property type="protein sequence ID" value="HAB4459286.1"/>
    <property type="molecule type" value="Genomic_DNA"/>
</dbReference>
<dbReference type="PANTHER" id="PTHR11986">
    <property type="entry name" value="AMINOTRANSFERASE CLASS III"/>
    <property type="match status" value="1"/>
</dbReference>
<dbReference type="Proteomes" id="UP000254124">
    <property type="component" value="Unassembled WGS sequence"/>
</dbReference>
<comment type="similarity">
    <text evidence="4">Belongs to the class-III pyridoxal-phosphate-dependent aminotransferase family. ArgD subfamily.</text>
</comment>
<feature type="binding site" evidence="4">
    <location>
        <begin position="105"/>
        <end position="106"/>
    </location>
    <ligand>
        <name>pyridoxal 5'-phosphate</name>
        <dbReference type="ChEBI" id="CHEBI:597326"/>
    </ligand>
</feature>
<feature type="modified residue" description="N6-(pyridoxal phosphate)lysine" evidence="4">
    <location>
        <position position="252"/>
    </location>
</feature>
<dbReference type="InterPro" id="IPR015421">
    <property type="entry name" value="PyrdxlP-dep_Trfase_major"/>
</dbReference>
<evidence type="ECO:0000313" key="8">
    <source>
        <dbReference type="EMBL" id="KAA8665559.1"/>
    </source>
</evidence>
<reference evidence="7" key="1">
    <citation type="journal article" date="2018" name="Genome Biol.">
        <title>SKESA: strategic k-mer extension for scrupulous assemblies.</title>
        <authorList>
            <person name="Souvorov A."/>
            <person name="Agarwala R."/>
            <person name="Lipman D.J."/>
        </authorList>
    </citation>
    <scope>NUCLEOTIDE SEQUENCE</scope>
    <source>
        <strain evidence="7">Salmonella enterica</strain>
    </source>
</reference>
<reference evidence="6" key="3">
    <citation type="submission" date="2018-07" db="EMBL/GenBank/DDBJ databases">
        <authorList>
            <consortium name="GenomeTrakr network: Whole genome sequencing for foodborne pathogen traceback"/>
        </authorList>
    </citation>
    <scope>NUCLEOTIDE SEQUENCE</scope>
    <source>
        <strain evidence="6">FDA00001204</strain>
    </source>
</reference>
<comment type="pathway">
    <text evidence="4">Amino-acid biosynthesis; L-lysine biosynthesis via DAP pathway; LL-2,6-diaminopimelate from (S)-tetrahydrodipicolinate (succinylase route): step 2/3.</text>
</comment>
<dbReference type="InterPro" id="IPR005814">
    <property type="entry name" value="Aminotrans_3"/>
</dbReference>
<comment type="catalytic activity">
    <reaction evidence="4">
        <text>N-succinyl-(2S,6S)-2,6-diaminopimelate + 2-oxoglutarate = (S)-2-succinylamino-6-oxoheptanedioate + L-glutamate</text>
        <dbReference type="Rhea" id="RHEA:11960"/>
        <dbReference type="ChEBI" id="CHEBI:15685"/>
        <dbReference type="ChEBI" id="CHEBI:16810"/>
        <dbReference type="ChEBI" id="CHEBI:29985"/>
        <dbReference type="ChEBI" id="CHEBI:58087"/>
        <dbReference type="EC" id="2.6.1.17"/>
    </reaction>
</comment>
<sequence length="408" mass="43653">MSLSVTRENFDEWMVPVYVPAPFIPVRGEGSRLWDQQGKEYIDFAGGIAVNALGHAHPALREALNEQASRFWHTGNGYTNEPALRLAKKLIDATFAERVFFCNSGAEANEAALKLARKYAHDRVGNYKGGIVAFKNAFHGRTLFTVSAGGQPAYSQDFAPLPPDIRHAAYNDLNSASALIDDNTCAVIVEPIQGEGGVIPATKAFLQGLRELCDRHQALLIFDEVQTGVGRTGELYAYMHYGVTPDILTTAKALGGGFPIGAMLTTQDYASVMTPGTHGTTYGGNPLATAVAGKVLDIINTPEMQNGVRQRHDAFIERLTTINERFGMFSEIRGLGLLLGCALQGEFAGKAKLIAQEAAKAGVMVLIAGGDVVRFAPALNVSDEEIATGLDRFTQACGRIQTGGASCG</sequence>
<dbReference type="AlphaFoldDB" id="A0A2X4TDM5"/>
<dbReference type="Proteomes" id="UP000248731">
    <property type="component" value="Chromosome 1"/>
</dbReference>
<evidence type="ECO:0000313" key="13">
    <source>
        <dbReference type="Proteomes" id="UP000254124"/>
    </source>
</evidence>
<gene>
    <name evidence="10" type="primary">astC</name>
    <name evidence="4" type="synonym">argD</name>
    <name evidence="4" type="synonym">dapC</name>
    <name evidence="6" type="ORF">AHX45_04295</name>
    <name evidence="8" type="ORF">F4V61_00975</name>
    <name evidence="7" type="ORF">GBZ58_00910</name>
    <name evidence="9" type="ORF">KX325_06055</name>
    <name evidence="11" type="ORF">NCTC7295_03173</name>
    <name evidence="10" type="ORF">NCTC7307_03221</name>
</gene>
<evidence type="ECO:0000313" key="10">
    <source>
        <dbReference type="EMBL" id="SQI25183.1"/>
    </source>
</evidence>
<reference evidence="7" key="5">
    <citation type="submission" date="2019-10" db="EMBL/GenBank/DDBJ databases">
        <authorList>
            <consortium name="NCBI Pathogen Detection Project"/>
        </authorList>
    </citation>
    <scope>NUCLEOTIDE SEQUENCE</scope>
    <source>
        <strain evidence="7">Salmonella enterica</strain>
    </source>
</reference>
<reference evidence="12 13" key="2">
    <citation type="submission" date="2018-06" db="EMBL/GenBank/DDBJ databases">
        <authorList>
            <consortium name="Pathogen Informatics"/>
            <person name="Doyle S."/>
        </authorList>
    </citation>
    <scope>NUCLEOTIDE SEQUENCE [LARGE SCALE GENOMIC DNA]</scope>
    <source>
        <strain evidence="11 13">NCTC7295</strain>
        <strain evidence="10 12">NCTC7307</strain>
    </source>
</reference>
<keyword evidence="3 4" id="KW-0663">Pyridoxal phosphate</keyword>
<feature type="domain" description="Rhodanese" evidence="5">
    <location>
        <begin position="99"/>
        <end position="143"/>
    </location>
</feature>
<accession>A0A2X4TDM5</accession>
<dbReference type="GO" id="GO:0005737">
    <property type="term" value="C:cytoplasm"/>
    <property type="evidence" value="ECO:0007669"/>
    <property type="project" value="UniProtKB-SubCell"/>
</dbReference>
<evidence type="ECO:0000313" key="7">
    <source>
        <dbReference type="EMBL" id="HAB4459286.1"/>
    </source>
</evidence>
<dbReference type="InterPro" id="IPR004636">
    <property type="entry name" value="AcOrn/SuccOrn_fam"/>
</dbReference>
<evidence type="ECO:0000313" key="11">
    <source>
        <dbReference type="EMBL" id="SUG15505.1"/>
    </source>
</evidence>
<organism evidence="10 12">
    <name type="scientific">Salmonella enterica subsp. arizonae</name>
    <dbReference type="NCBI Taxonomy" id="59203"/>
    <lineage>
        <taxon>Bacteria</taxon>
        <taxon>Pseudomonadati</taxon>
        <taxon>Pseudomonadota</taxon>
        <taxon>Gammaproteobacteria</taxon>
        <taxon>Enterobacterales</taxon>
        <taxon>Enterobacteriaceae</taxon>
        <taxon>Salmonella</taxon>
    </lineage>
</organism>
<dbReference type="InterPro" id="IPR017652">
    <property type="entry name" value="Ac/SucOrn_transaminase_bac"/>
</dbReference>
<feature type="binding site" evidence="4">
    <location>
        <begin position="223"/>
        <end position="226"/>
    </location>
    <ligand>
        <name>pyridoxal 5'-phosphate</name>
        <dbReference type="ChEBI" id="CHEBI:597326"/>
    </ligand>
</feature>
<evidence type="ECO:0000313" key="12">
    <source>
        <dbReference type="Proteomes" id="UP000248731"/>
    </source>
</evidence>
<evidence type="ECO:0000256" key="3">
    <source>
        <dbReference type="ARBA" id="ARBA00022898"/>
    </source>
</evidence>
<feature type="binding site" evidence="4">
    <location>
        <position position="280"/>
    </location>
    <ligand>
        <name>N(2)-acetyl-L-ornithine</name>
        <dbReference type="ChEBI" id="CHEBI:57805"/>
    </ligand>
</feature>
<dbReference type="InterPro" id="IPR015424">
    <property type="entry name" value="PyrdxlP-dep_Trfase"/>
</dbReference>
<keyword evidence="2 4" id="KW-0808">Transferase</keyword>
<dbReference type="GO" id="GO:0009089">
    <property type="term" value="P:lysine biosynthetic process via diaminopimelate"/>
    <property type="evidence" value="ECO:0007669"/>
    <property type="project" value="UniProtKB-UniRule"/>
</dbReference>
<comment type="pathway">
    <text evidence="4">Amino-acid biosynthesis; L-arginine biosynthesis; N(2)-acetyl-L-ornithine from L-glutamate: step 4/4.</text>
</comment>
<dbReference type="EMBL" id="VXJW01000001">
    <property type="protein sequence ID" value="KAA8665559.1"/>
    <property type="molecule type" value="Genomic_DNA"/>
</dbReference>
<comment type="subcellular location">
    <subcellularLocation>
        <location evidence="4">Cytoplasm</location>
    </subcellularLocation>
</comment>
<dbReference type="OMA" id="RSAWDLC"/>
<feature type="binding site" evidence="4">
    <location>
        <position position="141"/>
    </location>
    <ligand>
        <name>N(2)-acetyl-L-ornithine</name>
        <dbReference type="ChEBI" id="CHEBI:57805"/>
    </ligand>
</feature>
<dbReference type="NCBIfam" id="TIGR00707">
    <property type="entry name" value="argD"/>
    <property type="match status" value="1"/>
</dbReference>
<keyword evidence="12" id="KW-1185">Reference proteome</keyword>
<evidence type="ECO:0000256" key="4">
    <source>
        <dbReference type="HAMAP-Rule" id="MF_01107"/>
    </source>
</evidence>
<protein>
    <recommendedName>
        <fullName evidence="4">Acetylornithine/succinyldiaminopimelate aminotransferase</fullName>
        <shortName evidence="4">ACOAT</shortName>
        <shortName evidence="4">DapATase</shortName>
        <shortName evidence="4">Succinyldiaminopimelate transferase</shortName>
        <ecNumber evidence="4">2.6.1.11</ecNumber>
        <ecNumber evidence="4">2.6.1.17</ecNumber>
    </recommendedName>
</protein>
<evidence type="ECO:0000313" key="9">
    <source>
        <dbReference type="EMBL" id="QXW50410.1"/>
    </source>
</evidence>
<dbReference type="EC" id="2.6.1.17" evidence="4"/>
<dbReference type="InterPro" id="IPR050103">
    <property type="entry name" value="Class-III_PLP-dep_AT"/>
</dbReference>
<evidence type="ECO:0000313" key="14">
    <source>
        <dbReference type="Proteomes" id="UP000322837"/>
    </source>
</evidence>
<dbReference type="PIRSF" id="PIRSF000521">
    <property type="entry name" value="Transaminase_4ab_Lys_Orn"/>
    <property type="match status" value="1"/>
</dbReference>
<dbReference type="InterPro" id="IPR015422">
    <property type="entry name" value="PyrdxlP-dep_Trfase_small"/>
</dbReference>
<dbReference type="NCBIfam" id="NF003468">
    <property type="entry name" value="PRK05093.1"/>
    <property type="match status" value="1"/>
</dbReference>
<dbReference type="UniPathway" id="UPA00068">
    <property type="reaction ID" value="UER00109"/>
</dbReference>
<dbReference type="PANTHER" id="PTHR11986:SF113">
    <property type="entry name" value="SUCCINYLORNITHINE TRANSAMINASE"/>
    <property type="match status" value="1"/>
</dbReference>
<keyword evidence="1 4" id="KW-0032">Aminotransferase</keyword>
<dbReference type="InterPro" id="IPR049704">
    <property type="entry name" value="Aminotrans_3_PPA_site"/>
</dbReference>
<dbReference type="FunFam" id="3.40.640.10:FF:000004">
    <property type="entry name" value="Acetylornithine aminotransferase"/>
    <property type="match status" value="1"/>
</dbReference>
<evidence type="ECO:0000256" key="1">
    <source>
        <dbReference type="ARBA" id="ARBA00022576"/>
    </source>
</evidence>
<dbReference type="PROSITE" id="PS00600">
    <property type="entry name" value="AA_TRANSFER_CLASS_3"/>
    <property type="match status" value="1"/>
</dbReference>
<dbReference type="EMBL" id="UGWZ01000001">
    <property type="protein sequence ID" value="SUG15505.1"/>
    <property type="molecule type" value="Genomic_DNA"/>
</dbReference>
<dbReference type="RefSeq" id="WP_000059517.1">
    <property type="nucleotide sequence ID" value="NZ_CBCSDD010000025.1"/>
</dbReference>
<dbReference type="GO" id="GO:0030170">
    <property type="term" value="F:pyridoxal phosphate binding"/>
    <property type="evidence" value="ECO:0007669"/>
    <property type="project" value="InterPro"/>
</dbReference>
<dbReference type="EMBL" id="LS483466">
    <property type="protein sequence ID" value="SQI25183.1"/>
    <property type="molecule type" value="Genomic_DNA"/>
</dbReference>
<dbReference type="Gene3D" id="3.90.1150.10">
    <property type="entry name" value="Aspartate Aminotransferase, domain 1"/>
    <property type="match status" value="1"/>
</dbReference>
<keyword evidence="4" id="KW-0028">Amino-acid biosynthesis</keyword>
<keyword evidence="4" id="KW-0457">Lysine biosynthesis</keyword>
<evidence type="ECO:0000256" key="2">
    <source>
        <dbReference type="ARBA" id="ARBA00022679"/>
    </source>
</evidence>
<dbReference type="EMBL" id="CP079713">
    <property type="protein sequence ID" value="QXW50410.1"/>
    <property type="molecule type" value="Genomic_DNA"/>
</dbReference>
<dbReference type="GO" id="GO:0042802">
    <property type="term" value="F:identical protein binding"/>
    <property type="evidence" value="ECO:0007669"/>
    <property type="project" value="TreeGrafter"/>
</dbReference>
<dbReference type="GO" id="GO:0003992">
    <property type="term" value="F:N2-acetyl-L-ornithine:2-oxoglutarate 5-aminotransferase activity"/>
    <property type="evidence" value="ECO:0007669"/>
    <property type="project" value="UniProtKB-UniRule"/>
</dbReference>
<reference evidence="8 14" key="4">
    <citation type="submission" date="2019-09" db="EMBL/GenBank/DDBJ databases">
        <title>Draft genome sequence of various Type strains from the CCUG.</title>
        <authorList>
            <person name="Pineiro-Iglesias B."/>
            <person name="Tunovic T."/>
            <person name="Unosson C."/>
            <person name="Inganas E."/>
            <person name="Ohlen M."/>
            <person name="Cardew S."/>
            <person name="Jensie-Markopoulos S."/>
            <person name="Salva-Serra F."/>
            <person name="Jaen-Luchoro D."/>
            <person name="Karlsson R."/>
            <person name="Svensson-Stadler L."/>
            <person name="Chun J."/>
            <person name="Moore E."/>
        </authorList>
    </citation>
    <scope>NUCLEOTIDE SEQUENCE [LARGE SCALE GENOMIC DNA]</scope>
    <source>
        <strain evidence="8 14">CCUG 6322T</strain>
    </source>
</reference>
<dbReference type="UniPathway" id="UPA00034">
    <property type="reaction ID" value="UER00020"/>
</dbReference>
<dbReference type="CDD" id="cd00610">
    <property type="entry name" value="OAT_like"/>
    <property type="match status" value="1"/>
</dbReference>
<dbReference type="SUPFAM" id="SSF53383">
    <property type="entry name" value="PLP-dependent transferases"/>
    <property type="match status" value="1"/>
</dbReference>
<dbReference type="HAMAP" id="MF_01107">
    <property type="entry name" value="ArgD_aminotrans_3"/>
    <property type="match status" value="1"/>
</dbReference>
<dbReference type="GO" id="GO:0006526">
    <property type="term" value="P:L-arginine biosynthetic process"/>
    <property type="evidence" value="ECO:0007669"/>
    <property type="project" value="UniProtKB-UniRule"/>
</dbReference>
<dbReference type="NCBIfam" id="TIGR03246">
    <property type="entry name" value="arg_catab_astC"/>
    <property type="match status" value="1"/>
</dbReference>
<dbReference type="NCBIfam" id="NF002325">
    <property type="entry name" value="PRK01278.1"/>
    <property type="match status" value="1"/>
</dbReference>
<evidence type="ECO:0000259" key="5">
    <source>
        <dbReference type="PROSITE" id="PS50206"/>
    </source>
</evidence>
<comment type="subunit">
    <text evidence="4">Homodimer.</text>
</comment>
<dbReference type="Proteomes" id="UP000322837">
    <property type="component" value="Unassembled WGS sequence"/>
</dbReference>
<dbReference type="PROSITE" id="PS50206">
    <property type="entry name" value="RHODANESE_3"/>
    <property type="match status" value="1"/>
</dbReference>
<name>A0A2X4TDM5_SALER</name>
<dbReference type="GO" id="GO:0006527">
    <property type="term" value="P:L-arginine catabolic process"/>
    <property type="evidence" value="ECO:0007669"/>
    <property type="project" value="TreeGrafter"/>
</dbReference>
<dbReference type="EC" id="2.6.1.11" evidence="4"/>
<reference evidence="9" key="6">
    <citation type="submission" date="2021-07" db="EMBL/GenBank/DDBJ databases">
        <title>Whole-Genome Sequences of non-enterica strains of Salmonella enterica isolated from poultry houses.</title>
        <authorList>
            <person name="Lamas A."/>
            <person name="Regal P."/>
            <person name="Miranda J.M."/>
            <person name="Vazquez B."/>
            <person name="Cepeda A."/>
            <person name="Franco C.M."/>
        </authorList>
    </citation>
    <scope>NUCLEOTIDE SEQUENCE</scope>
    <source>
        <strain evidence="9">LHICA_AZ23</strain>
    </source>
</reference>
<keyword evidence="4" id="KW-0963">Cytoplasm</keyword>
<dbReference type="Gene3D" id="3.40.640.10">
    <property type="entry name" value="Type I PLP-dependent aspartate aminotransferase-like (Major domain)"/>
    <property type="match status" value="1"/>
</dbReference>
<dbReference type="GO" id="GO:0009016">
    <property type="term" value="F:succinyldiaminopimelate transaminase activity"/>
    <property type="evidence" value="ECO:0007669"/>
    <property type="project" value="UniProtKB-UniRule"/>
</dbReference>
<feature type="binding site" evidence="4">
    <location>
        <position position="281"/>
    </location>
    <ligand>
        <name>pyridoxal 5'-phosphate</name>
        <dbReference type="ChEBI" id="CHEBI:597326"/>
    </ligand>
</feature>
<dbReference type="NCBIfam" id="NF009047">
    <property type="entry name" value="PRK12381.1"/>
    <property type="match status" value="1"/>
</dbReference>
<proteinExistence type="inferred from homology"/>
<feature type="binding site" evidence="4">
    <location>
        <position position="138"/>
    </location>
    <ligand>
        <name>pyridoxal 5'-phosphate</name>
        <dbReference type="ChEBI" id="CHEBI:597326"/>
    </ligand>
</feature>
<comment type="catalytic activity">
    <reaction evidence="4">
        <text>N(2)-acetyl-L-ornithine + 2-oxoglutarate = N-acetyl-L-glutamate 5-semialdehyde + L-glutamate</text>
        <dbReference type="Rhea" id="RHEA:18049"/>
        <dbReference type="ChEBI" id="CHEBI:16810"/>
        <dbReference type="ChEBI" id="CHEBI:29123"/>
        <dbReference type="ChEBI" id="CHEBI:29985"/>
        <dbReference type="ChEBI" id="CHEBI:57805"/>
        <dbReference type="EC" id="2.6.1.11"/>
    </reaction>
</comment>
<comment type="cofactor">
    <cofactor evidence="4">
        <name>pyridoxal 5'-phosphate</name>
        <dbReference type="ChEBI" id="CHEBI:597326"/>
    </cofactor>
    <text evidence="4">Binds 1 pyridoxal phosphate per subunit.</text>
</comment>
<keyword evidence="4" id="KW-0055">Arginine biosynthesis</keyword>
<dbReference type="EMBL" id="AAMGFJ010000003">
    <property type="protein sequence ID" value="EDH0569469.1"/>
    <property type="molecule type" value="Genomic_DNA"/>
</dbReference>
<dbReference type="Pfam" id="PF00202">
    <property type="entry name" value="Aminotran_3"/>
    <property type="match status" value="1"/>
</dbReference>